<name>A0A0U5BIT6_9BACL</name>
<gene>
    <name evidence="1" type="primary">mshA_4</name>
    <name evidence="1" type="ORF">CB4_02268</name>
</gene>
<accession>A0A0U5BIT6</accession>
<reference evidence="1 2" key="1">
    <citation type="submission" date="2015-12" db="EMBL/GenBank/DDBJ databases">
        <title>Genome sequence of Aneurinibacillus soli.</title>
        <authorList>
            <person name="Lee J.S."/>
            <person name="Lee K.C."/>
            <person name="Kim K.K."/>
            <person name="Lee B.W."/>
        </authorList>
    </citation>
    <scope>NUCLEOTIDE SEQUENCE [LARGE SCALE GENOMIC DNA]</scope>
    <source>
        <strain evidence="1 2">CB4</strain>
    </source>
</reference>
<dbReference type="OrthoDB" id="9814612at2"/>
<dbReference type="SUPFAM" id="SSF53756">
    <property type="entry name" value="UDP-Glycosyltransferase/glycogen phosphorylase"/>
    <property type="match status" value="1"/>
</dbReference>
<protein>
    <submittedName>
        <fullName evidence="1">D-inositol 3-phosphate glycosyltransferase</fullName>
        <ecNumber evidence="1">2.4.1.250</ecNumber>
    </submittedName>
</protein>
<evidence type="ECO:0000313" key="1">
    <source>
        <dbReference type="EMBL" id="BAU28094.1"/>
    </source>
</evidence>
<dbReference type="Pfam" id="PF00534">
    <property type="entry name" value="Glycos_transf_1"/>
    <property type="match status" value="1"/>
</dbReference>
<dbReference type="GO" id="GO:0102710">
    <property type="term" value="F:D-inositol-3-phosphate glycosyltransferase activity"/>
    <property type="evidence" value="ECO:0007669"/>
    <property type="project" value="UniProtKB-EC"/>
</dbReference>
<dbReference type="Gene3D" id="3.40.50.2000">
    <property type="entry name" value="Glycogen Phosphorylase B"/>
    <property type="match status" value="2"/>
</dbReference>
<dbReference type="Proteomes" id="UP000217696">
    <property type="component" value="Chromosome"/>
</dbReference>
<keyword evidence="1" id="KW-0808">Transferase</keyword>
<keyword evidence="2" id="KW-1185">Reference proteome</keyword>
<dbReference type="KEGG" id="asoc:CB4_02268"/>
<dbReference type="InterPro" id="IPR028098">
    <property type="entry name" value="Glyco_trans_4-like_N"/>
</dbReference>
<dbReference type="InterPro" id="IPR001296">
    <property type="entry name" value="Glyco_trans_1"/>
</dbReference>
<dbReference type="AlphaFoldDB" id="A0A0U5BIT6"/>
<dbReference type="Pfam" id="PF13439">
    <property type="entry name" value="Glyco_transf_4"/>
    <property type="match status" value="1"/>
</dbReference>
<dbReference type="RefSeq" id="WP_096465880.1">
    <property type="nucleotide sequence ID" value="NZ_AP017312.1"/>
</dbReference>
<dbReference type="EC" id="2.4.1.250" evidence="1"/>
<sequence>MKVLFLDFTTSLGGVQAVLLHLLNHLNKAFSITYIDAYDSEMTEILRRRQIQVRKASIWPKVKAIGWHRPSRRILALFLLGPSYFFYILRLVKIFREYDCVFISQKKSLVIAQLSNLLARRSIVFHAHGFHSADQITSIYKWAIQRADKIIAVSEDVKRKMIASGIDKTKIQVIYNGIDLTGIDQAEVVSPPQMRCDTFNIFIGCSIQPIKGVHLLVEAVHELRQQGRKVNLFIAGSTPHGGDESYLENMKKYVRKHGLEQEIHFLGWQSDLISIMKTMDVVVLPSLVDESFGLIIAEAMAVHKPVIASNVGGLKELIIHEENGFLVEQGNKNEIVESLGKLMDKQELCEEFGGNGRRRIVENFQIERQVQQVRELLSSLHRRTG</sequence>
<dbReference type="CDD" id="cd03801">
    <property type="entry name" value="GT4_PimA-like"/>
    <property type="match status" value="1"/>
</dbReference>
<evidence type="ECO:0000313" key="2">
    <source>
        <dbReference type="Proteomes" id="UP000217696"/>
    </source>
</evidence>
<organism evidence="1 2">
    <name type="scientific">Aneurinibacillus soli</name>
    <dbReference type="NCBI Taxonomy" id="1500254"/>
    <lineage>
        <taxon>Bacteria</taxon>
        <taxon>Bacillati</taxon>
        <taxon>Bacillota</taxon>
        <taxon>Bacilli</taxon>
        <taxon>Bacillales</taxon>
        <taxon>Paenibacillaceae</taxon>
        <taxon>Aneurinibacillus group</taxon>
        <taxon>Aneurinibacillus</taxon>
    </lineage>
</organism>
<keyword evidence="1" id="KW-0328">Glycosyltransferase</keyword>
<dbReference type="EMBL" id="AP017312">
    <property type="protein sequence ID" value="BAU28094.1"/>
    <property type="molecule type" value="Genomic_DNA"/>
</dbReference>
<dbReference type="PANTHER" id="PTHR12526">
    <property type="entry name" value="GLYCOSYLTRANSFERASE"/>
    <property type="match status" value="1"/>
</dbReference>
<proteinExistence type="predicted"/>